<dbReference type="Proteomes" id="UP000814033">
    <property type="component" value="Unassembled WGS sequence"/>
</dbReference>
<accession>A0ACB8RHV2</accession>
<reference evidence="1" key="2">
    <citation type="journal article" date="2022" name="New Phytol.">
        <title>Evolutionary transition to the ectomycorrhizal habit in the genomes of a hyperdiverse lineage of mushroom-forming fungi.</title>
        <authorList>
            <person name="Looney B."/>
            <person name="Miyauchi S."/>
            <person name="Morin E."/>
            <person name="Drula E."/>
            <person name="Courty P.E."/>
            <person name="Kohler A."/>
            <person name="Kuo A."/>
            <person name="LaButti K."/>
            <person name="Pangilinan J."/>
            <person name="Lipzen A."/>
            <person name="Riley R."/>
            <person name="Andreopoulos W."/>
            <person name="He G."/>
            <person name="Johnson J."/>
            <person name="Nolan M."/>
            <person name="Tritt A."/>
            <person name="Barry K.W."/>
            <person name="Grigoriev I.V."/>
            <person name="Nagy L.G."/>
            <person name="Hibbett D."/>
            <person name="Henrissat B."/>
            <person name="Matheny P.B."/>
            <person name="Labbe J."/>
            <person name="Martin F.M."/>
        </authorList>
    </citation>
    <scope>NUCLEOTIDE SEQUENCE</scope>
    <source>
        <strain evidence="1">FP105234-sp</strain>
    </source>
</reference>
<comment type="caution">
    <text evidence="1">The sequence shown here is derived from an EMBL/GenBank/DDBJ whole genome shotgun (WGS) entry which is preliminary data.</text>
</comment>
<proteinExistence type="predicted"/>
<organism evidence="1 2">
    <name type="scientific">Auriscalpium vulgare</name>
    <dbReference type="NCBI Taxonomy" id="40419"/>
    <lineage>
        <taxon>Eukaryota</taxon>
        <taxon>Fungi</taxon>
        <taxon>Dikarya</taxon>
        <taxon>Basidiomycota</taxon>
        <taxon>Agaricomycotina</taxon>
        <taxon>Agaricomycetes</taxon>
        <taxon>Russulales</taxon>
        <taxon>Auriscalpiaceae</taxon>
        <taxon>Auriscalpium</taxon>
    </lineage>
</organism>
<reference evidence="1" key="1">
    <citation type="submission" date="2021-02" db="EMBL/GenBank/DDBJ databases">
        <authorList>
            <consortium name="DOE Joint Genome Institute"/>
            <person name="Ahrendt S."/>
            <person name="Looney B.P."/>
            <person name="Miyauchi S."/>
            <person name="Morin E."/>
            <person name="Drula E."/>
            <person name="Courty P.E."/>
            <person name="Chicoki N."/>
            <person name="Fauchery L."/>
            <person name="Kohler A."/>
            <person name="Kuo A."/>
            <person name="Labutti K."/>
            <person name="Pangilinan J."/>
            <person name="Lipzen A."/>
            <person name="Riley R."/>
            <person name="Andreopoulos W."/>
            <person name="He G."/>
            <person name="Johnson J."/>
            <person name="Barry K.W."/>
            <person name="Grigoriev I.V."/>
            <person name="Nagy L."/>
            <person name="Hibbett D."/>
            <person name="Henrissat B."/>
            <person name="Matheny P.B."/>
            <person name="Labbe J."/>
            <person name="Martin F."/>
        </authorList>
    </citation>
    <scope>NUCLEOTIDE SEQUENCE</scope>
    <source>
        <strain evidence="1">FP105234-sp</strain>
    </source>
</reference>
<dbReference type="EMBL" id="MU276006">
    <property type="protein sequence ID" value="KAI0043744.1"/>
    <property type="molecule type" value="Genomic_DNA"/>
</dbReference>
<keyword evidence="2" id="KW-1185">Reference proteome</keyword>
<name>A0ACB8RHV2_9AGAM</name>
<gene>
    <name evidence="1" type="ORF">FA95DRAFT_348871</name>
</gene>
<sequence length="309" mass="34235">MPVPLPAEIIHMIVNEVTSADDRRSVRAVNRAFCNAATPAAFRTVGATNRRKSALGLISLLESELAQYVEEAIYRNAAADDENGDADDEDASYGPDIQDPLVRAFSRAARLPCLKSLRFTFNPTFHGSLLQAASVSMQHALIATVGEAALHLRSLTLEHVTPVQDAVYATSGFAAALSSITHLRLTTSFYHTSAPIPSNVFWLDVVHTSMLDRAKNLVSLTLACDVWFLSPVVKWKEVTLPRLKYLAVKISRSNIEWVTQRCKEDFVPRHGQLEWVDLGTGADAVWWIRHTHADPEDVSEYETPPSEQD</sequence>
<evidence type="ECO:0000313" key="1">
    <source>
        <dbReference type="EMBL" id="KAI0043744.1"/>
    </source>
</evidence>
<protein>
    <submittedName>
        <fullName evidence="1">Uncharacterized protein</fullName>
    </submittedName>
</protein>
<evidence type="ECO:0000313" key="2">
    <source>
        <dbReference type="Proteomes" id="UP000814033"/>
    </source>
</evidence>